<feature type="compositionally biased region" description="Basic residues" evidence="2">
    <location>
        <begin position="1"/>
        <end position="24"/>
    </location>
</feature>
<evidence type="ECO:0000259" key="3">
    <source>
        <dbReference type="SMART" id="SM00785"/>
    </source>
</evidence>
<dbReference type="GO" id="GO:0005634">
    <property type="term" value="C:nucleus"/>
    <property type="evidence" value="ECO:0007669"/>
    <property type="project" value="InterPro"/>
</dbReference>
<evidence type="ECO:0000313" key="5">
    <source>
        <dbReference type="EMBL" id="KAA0148188.1"/>
    </source>
</evidence>
<dbReference type="GO" id="GO:0030688">
    <property type="term" value="C:preribosome, small subunit precursor"/>
    <property type="evidence" value="ECO:0007669"/>
    <property type="project" value="TreeGrafter"/>
</dbReference>
<feature type="domain" description="AARP2CN" evidence="3">
    <location>
        <begin position="270"/>
        <end position="402"/>
    </location>
</feature>
<evidence type="ECO:0008006" key="7">
    <source>
        <dbReference type="Google" id="ProtNLM"/>
    </source>
</evidence>
<dbReference type="EMBL" id="VLTN01000056">
    <property type="protein sequence ID" value="KAA0148188.1"/>
    <property type="molecule type" value="Genomic_DNA"/>
</dbReference>
<feature type="region of interest" description="Disordered" evidence="2">
    <location>
        <begin position="449"/>
        <end position="474"/>
    </location>
</feature>
<dbReference type="PANTHER" id="PTHR12858">
    <property type="entry name" value="RIBOSOME BIOGENESIS PROTEIN"/>
    <property type="match status" value="1"/>
</dbReference>
<comment type="caution">
    <text evidence="5">The sequence shown here is derived from an EMBL/GenBank/DDBJ whole genome shotgun (WGS) entry which is preliminary data.</text>
</comment>
<proteinExistence type="inferred from homology"/>
<evidence type="ECO:0000256" key="1">
    <source>
        <dbReference type="ARBA" id="ARBA00038288"/>
    </source>
</evidence>
<gene>
    <name evidence="5" type="ORF">FNF29_06847</name>
</gene>
<evidence type="ECO:0000313" key="6">
    <source>
        <dbReference type="Proteomes" id="UP000323011"/>
    </source>
</evidence>
<dbReference type="InterPro" id="IPR007034">
    <property type="entry name" value="BMS1_TSR1_C"/>
</dbReference>
<dbReference type="GO" id="GO:0000479">
    <property type="term" value="P:endonucleolytic cleavage of tricistronic rRNA transcript (SSU-rRNA, 5.8S rRNA, LSU-rRNA)"/>
    <property type="evidence" value="ECO:0007669"/>
    <property type="project" value="TreeGrafter"/>
</dbReference>
<feature type="region of interest" description="Disordered" evidence="2">
    <location>
        <begin position="561"/>
        <end position="596"/>
    </location>
</feature>
<feature type="region of interest" description="Disordered" evidence="2">
    <location>
        <begin position="1"/>
        <end position="60"/>
    </location>
</feature>
<dbReference type="InterPro" id="IPR012948">
    <property type="entry name" value="AARP2CN"/>
</dbReference>
<feature type="region of interest" description="Disordered" evidence="2">
    <location>
        <begin position="506"/>
        <end position="549"/>
    </location>
</feature>
<feature type="compositionally biased region" description="Basic and acidic residues" evidence="2">
    <location>
        <begin position="25"/>
        <end position="45"/>
    </location>
</feature>
<dbReference type="Pfam" id="PF08142">
    <property type="entry name" value="AARP2CN"/>
    <property type="match status" value="1"/>
</dbReference>
<dbReference type="SMART" id="SM01362">
    <property type="entry name" value="DUF663"/>
    <property type="match status" value="1"/>
</dbReference>
<feature type="compositionally biased region" description="Low complexity" evidence="2">
    <location>
        <begin position="808"/>
        <end position="818"/>
    </location>
</feature>
<dbReference type="Pfam" id="PF04950">
    <property type="entry name" value="RIBIOP_C"/>
    <property type="match status" value="2"/>
</dbReference>
<sequence length="1056" mass="109642">MSGHKAGKLRQQNKGHKTGTHASKRSVERRIAGRKAGADVAERRGGGMASSVSAAKARKDRANQIMQLRRQKVEARMIERRLGLNGGAGQGPPRVVGVLALGASADAAAAAAALVASGDEVVSSPVPGAVGNPVTAVFRSQRQRMTVFVVPRPVADGPGAGDAAMAAACDPSCPVGTGAASDLVATLEAARGCDLLLFALDVSQSPDDAIDAVGDIALAGLRAAGLPSTAACLQGLDGLSMKARSEALKWGRRLVVTELGDDCKTADQSSTAALIRAVTTAKPRAIAWRERRSALIAHAVDFVEDEALTSSAHAAGITTAAGGIAAAGQPMCPLAADVAARRAATDAAAAAAAGAPAPAERFGTLVVGGWLRGPPLSARSLVHVSRMGTFRLARVTEEVDPAPLKASHANTAAAAAAAGAEAPATRSATAGIRLDGPVLVEATAGGETMESLAAPDPSLDEQTWPTAEEERVADEAERLRRLEHARRKRGIDDYSSAWLVGDDVDFTAEDGAGVPDDIDEEDEDDDDDEEDEDDEDDEEGHGRDMDDDENFADDALRELCLGVADPPPPDKSDPATRRQLFESDKEFPDEVDTPVGQPARSRFARYRGLESFRTAAWDKLESLPPSYARLFAFSDFMSAKRSAEAVGADAARAMAAAEGEVMTLERAEKLSTAQQARKGRAGATGPGVDITGGASSAAAASSAPGYAASVGAGTTLTASATAADLASVLAERTGEALAPPGRYVVLHVAGVPASLLSGRPGDLPLLVTSLLRHEGRTSVLHTQLQRTVLAPDCAMPDDEDDDEEEAEQSAAGAAAALASDPVKSKDELEFHIGFRAIDARPVFSSRSTAGGRHQARRWMPASGFAMASILAPVAFPPLPVLSYRRRPLPAGAPAGALGPAELVATGSVIGADPHQLLLKRTLLTGAPIRSKKRWAVVRSMFFNPEDVMWFRPVELHTKHGAKGRIRDSVGTHGLFKANFNRPVPQHDTVCLPLWKRVFPKFGTVSYGQLLSASDMDLSVPLPAALRAALMATGISPEATKAAADAAAAGAAASSHE</sequence>
<dbReference type="OMA" id="MSTHHRS"/>
<name>A0A5A8C5N6_CAFRO</name>
<dbReference type="Proteomes" id="UP000323011">
    <property type="component" value="Unassembled WGS sequence"/>
</dbReference>
<evidence type="ECO:0000259" key="4">
    <source>
        <dbReference type="SMART" id="SM01362"/>
    </source>
</evidence>
<feature type="compositionally biased region" description="Basic and acidic residues" evidence="2">
    <location>
        <begin position="568"/>
        <end position="588"/>
    </location>
</feature>
<accession>A0A5A8C5N6</accession>
<feature type="domain" description="Ribosome biogenesis protein BMS1/TSR1 C-terminal" evidence="4">
    <location>
        <begin position="590"/>
        <end position="997"/>
    </location>
</feature>
<feature type="compositionally biased region" description="Acidic residues" evidence="2">
    <location>
        <begin position="516"/>
        <end position="549"/>
    </location>
</feature>
<evidence type="ECO:0000256" key="2">
    <source>
        <dbReference type="SAM" id="MobiDB-lite"/>
    </source>
</evidence>
<dbReference type="GO" id="GO:0000462">
    <property type="term" value="P:maturation of SSU-rRNA from tricistronic rRNA transcript (SSU-rRNA, 5.8S rRNA, LSU-rRNA)"/>
    <property type="evidence" value="ECO:0007669"/>
    <property type="project" value="TreeGrafter"/>
</dbReference>
<dbReference type="InterPro" id="IPR039761">
    <property type="entry name" value="Bms1/Tsr1"/>
</dbReference>
<keyword evidence="6" id="KW-1185">Reference proteome</keyword>
<organism evidence="5 6">
    <name type="scientific">Cafeteria roenbergensis</name>
    <name type="common">Marine flagellate</name>
    <dbReference type="NCBI Taxonomy" id="33653"/>
    <lineage>
        <taxon>Eukaryota</taxon>
        <taxon>Sar</taxon>
        <taxon>Stramenopiles</taxon>
        <taxon>Bigyra</taxon>
        <taxon>Opalozoa</taxon>
        <taxon>Bicosoecida</taxon>
        <taxon>Cafeteriaceae</taxon>
        <taxon>Cafeteria</taxon>
    </lineage>
</organism>
<dbReference type="GO" id="GO:0034511">
    <property type="term" value="F:U3 snoRNA binding"/>
    <property type="evidence" value="ECO:0007669"/>
    <property type="project" value="TreeGrafter"/>
</dbReference>
<dbReference type="GO" id="GO:0003924">
    <property type="term" value="F:GTPase activity"/>
    <property type="evidence" value="ECO:0007669"/>
    <property type="project" value="TreeGrafter"/>
</dbReference>
<dbReference type="AlphaFoldDB" id="A0A5A8C5N6"/>
<feature type="compositionally biased region" description="Acidic residues" evidence="2">
    <location>
        <begin position="795"/>
        <end position="807"/>
    </location>
</feature>
<dbReference type="PANTHER" id="PTHR12858:SF1">
    <property type="entry name" value="PRE-RRNA-PROCESSING PROTEIN TSR1 HOMOLOG"/>
    <property type="match status" value="1"/>
</dbReference>
<feature type="region of interest" description="Disordered" evidence="2">
    <location>
        <begin position="670"/>
        <end position="689"/>
    </location>
</feature>
<protein>
    <recommendedName>
        <fullName evidence="7">Bms1-type G domain-containing protein</fullName>
    </recommendedName>
</protein>
<dbReference type="GO" id="GO:0005525">
    <property type="term" value="F:GTP binding"/>
    <property type="evidence" value="ECO:0007669"/>
    <property type="project" value="TreeGrafter"/>
</dbReference>
<comment type="similarity">
    <text evidence="1">Belongs to the TRAFAC class translation factor GTPase superfamily. Bms1-like GTPase family. TSR1 subfamily.</text>
</comment>
<dbReference type="SMART" id="SM00785">
    <property type="entry name" value="AARP2CN"/>
    <property type="match status" value="1"/>
</dbReference>
<feature type="region of interest" description="Disordered" evidence="2">
    <location>
        <begin position="795"/>
        <end position="818"/>
    </location>
</feature>
<reference evidence="5 6" key="1">
    <citation type="submission" date="2019-07" db="EMBL/GenBank/DDBJ databases">
        <title>Genomes of Cafeteria roenbergensis.</title>
        <authorList>
            <person name="Fischer M.G."/>
            <person name="Hackl T."/>
            <person name="Roman M."/>
        </authorList>
    </citation>
    <scope>NUCLEOTIDE SEQUENCE [LARGE SCALE GENOMIC DNA]</scope>
    <source>
        <strain evidence="5 6">BVI</strain>
    </source>
</reference>